<dbReference type="InterPro" id="IPR027417">
    <property type="entry name" value="P-loop_NTPase"/>
</dbReference>
<dbReference type="SUPFAM" id="SSF52540">
    <property type="entry name" value="P-loop containing nucleoside triphosphate hydrolases"/>
    <property type="match status" value="2"/>
</dbReference>
<comment type="caution">
    <text evidence="7">The sequence shown here is derived from an EMBL/GenBank/DDBJ whole genome shotgun (WGS) entry which is preliminary data.</text>
</comment>
<dbReference type="Proteomes" id="UP001500618">
    <property type="component" value="Unassembled WGS sequence"/>
</dbReference>
<dbReference type="InterPro" id="IPR038718">
    <property type="entry name" value="SNF2-like_sf"/>
</dbReference>
<feature type="domain" description="Helicase C-terminal" evidence="6">
    <location>
        <begin position="957"/>
        <end position="1103"/>
    </location>
</feature>
<dbReference type="PROSITE" id="PS50966">
    <property type="entry name" value="ZF_SWIM"/>
    <property type="match status" value="1"/>
</dbReference>
<keyword evidence="7" id="KW-0347">Helicase</keyword>
<dbReference type="GO" id="GO:0004386">
    <property type="term" value="F:helicase activity"/>
    <property type="evidence" value="ECO:0007669"/>
    <property type="project" value="UniProtKB-KW"/>
</dbReference>
<keyword evidence="2" id="KW-0863">Zinc-finger</keyword>
<feature type="domain" description="SWIM-type" evidence="4">
    <location>
        <begin position="59"/>
        <end position="100"/>
    </location>
</feature>
<dbReference type="InterPro" id="IPR007527">
    <property type="entry name" value="Znf_SWIM"/>
</dbReference>
<keyword evidence="2" id="KW-0479">Metal-binding</keyword>
<gene>
    <name evidence="7" type="ORF">GCM10009765_04920</name>
</gene>
<dbReference type="EMBL" id="BAAANY010000001">
    <property type="protein sequence ID" value="GAA1658529.1"/>
    <property type="molecule type" value="Genomic_DNA"/>
</dbReference>
<evidence type="ECO:0000259" key="4">
    <source>
        <dbReference type="PROSITE" id="PS50966"/>
    </source>
</evidence>
<dbReference type="PANTHER" id="PTHR10799">
    <property type="entry name" value="SNF2/RAD54 HELICASE FAMILY"/>
    <property type="match status" value="1"/>
</dbReference>
<keyword evidence="2" id="KW-0862">Zinc</keyword>
<dbReference type="PROSITE" id="PS51192">
    <property type="entry name" value="HELICASE_ATP_BIND_1"/>
    <property type="match status" value="1"/>
</dbReference>
<keyword evidence="7" id="KW-0547">Nucleotide-binding</keyword>
<dbReference type="Pfam" id="PF00271">
    <property type="entry name" value="Helicase_C"/>
    <property type="match status" value="1"/>
</dbReference>
<feature type="region of interest" description="Disordered" evidence="3">
    <location>
        <begin position="104"/>
        <end position="126"/>
    </location>
</feature>
<dbReference type="InterPro" id="IPR049730">
    <property type="entry name" value="SNF2/RAD54-like_C"/>
</dbReference>
<evidence type="ECO:0000256" key="3">
    <source>
        <dbReference type="SAM" id="MobiDB-lite"/>
    </source>
</evidence>
<dbReference type="RefSeq" id="WP_344306666.1">
    <property type="nucleotide sequence ID" value="NZ_BAAANY010000001.1"/>
</dbReference>
<dbReference type="CDD" id="cd18012">
    <property type="entry name" value="DEXQc_arch_SWI2_SNF2"/>
    <property type="match status" value="1"/>
</dbReference>
<evidence type="ECO:0000259" key="5">
    <source>
        <dbReference type="PROSITE" id="PS51192"/>
    </source>
</evidence>
<accession>A0ABN2FTS5</accession>
<evidence type="ECO:0000313" key="8">
    <source>
        <dbReference type="Proteomes" id="UP001500618"/>
    </source>
</evidence>
<proteinExistence type="predicted"/>
<dbReference type="InterPro" id="IPR001650">
    <property type="entry name" value="Helicase_C-like"/>
</dbReference>
<keyword evidence="7" id="KW-0067">ATP-binding</keyword>
<dbReference type="Gene3D" id="3.40.50.300">
    <property type="entry name" value="P-loop containing nucleotide triphosphate hydrolases"/>
    <property type="match status" value="1"/>
</dbReference>
<evidence type="ECO:0000259" key="6">
    <source>
        <dbReference type="PROSITE" id="PS51194"/>
    </source>
</evidence>
<dbReference type="InterPro" id="IPR014001">
    <property type="entry name" value="Helicase_ATP-bd"/>
</dbReference>
<dbReference type="SMART" id="SM00487">
    <property type="entry name" value="DEXDc"/>
    <property type="match status" value="1"/>
</dbReference>
<organism evidence="7 8">
    <name type="scientific">Fodinicola feengrottensis</name>
    <dbReference type="NCBI Taxonomy" id="435914"/>
    <lineage>
        <taxon>Bacteria</taxon>
        <taxon>Bacillati</taxon>
        <taxon>Actinomycetota</taxon>
        <taxon>Actinomycetes</taxon>
        <taxon>Mycobacteriales</taxon>
        <taxon>Fodinicola</taxon>
    </lineage>
</organism>
<dbReference type="CDD" id="cd18793">
    <property type="entry name" value="SF2_C_SNF"/>
    <property type="match status" value="1"/>
</dbReference>
<name>A0ABN2FTS5_9ACTN</name>
<keyword evidence="1" id="KW-0378">Hydrolase</keyword>
<keyword evidence="8" id="KW-1185">Reference proteome</keyword>
<protein>
    <submittedName>
        <fullName evidence="7">DEAD/DEAH box helicase</fullName>
    </submittedName>
</protein>
<feature type="domain" description="Helicase ATP-binding" evidence="5">
    <location>
        <begin position="669"/>
        <end position="832"/>
    </location>
</feature>
<feature type="compositionally biased region" description="Basic residues" evidence="3">
    <location>
        <begin position="108"/>
        <end position="120"/>
    </location>
</feature>
<sequence length="1117" mass="123847">MQLVSLPGVDIADLEAEIGSASFDRGLRYARNNRVVAMQWDDTQNVLFGQVIGSGQNLYQTTASFIPAAGKPELVLGGSSCSCPIGMDCKHVAALVLRAAADEFTGHHPPRPRPASRTRPAKSAAWEKSLTSLLEPGTRSTDGDPTTSPLAIELHLPAPAPTRSARFPADEPASRVLARLVKPGRNGWVVGNLTWATLSTRYYYREHPADQMRVLQEIYSLSRSRDASGYYSYGNETSIDLSKFDSRQLWPLLDEAAALGVRLVHRKKQLGDIDPYGSADLCLDVTREGDLGSFTVAPVLRIENSTVDVLPVAFVGADGHGLVYVDSTEPSRTDQRQDWQLGLARLVQEVPPQLQRMALSAEHLRIESADLSRFDTEYFPRLRHVAAVISSDASYTPPAIPEPKLVMRASYRTGNDLEVDWEWTYEVGDSQLRTPLRPTLEAGYRDLDQERAVLADLPFDLLGPVGSDQVRTEAGRPLAPGGRLAGLDTMRFTTEVLPLLADHPTVAVEISGEPLDYREAGDSLSIGVSTNSIAGDQDWFGLGVNVTVAGQRVPFVTLFTALAAGESHLVLPDGVYFSLEKPALQALRRLIEEARALQDSAGGPLRISRFQVGLWDELAALGVVDRQARAWKKQLEALRSVGTVDLTEPPSTLQATLRPYQLEGFRWLAFLWKFKLGGILADDMGLGKTLQALALICHAKQVDSKMPPFLIVAPTSVVSNWVSESARFAPGLNVVAVTDTMKRRGQTLNEVVGNADVVVTTYTLFRLDNDAYSEQAWSGLLLDEAQFTKNHHSKIHQCARRLPAAFKLCITGTPMENNLMELWSLLSISAPGLFPNPTRFEYYYARPIEKQTDTGLLEQLRQRIKPLVKRRTKEQVAADLPAKQEQVLEVDLHPRHRKVYQTHLQRERQKILGLVDDLNRNRFTIFRSLTLLRQLSLHGALVDDKHHSLPCAKIDALLEQLQDVIDGGHRALVFSQFTGFLDIVRQRLDAEGIDYCYLDGKTRNRPTVLKQFKDGSVPVFLISLKAGGFGLNLTEADYCFLLDPWWNPATEAQAVDRTHRIGQTRNVMVYRLIAKDTIEEKVMALKAKKAKLFASVMDDGNMFGTGLDADDIRELFS</sequence>
<evidence type="ECO:0000313" key="7">
    <source>
        <dbReference type="EMBL" id="GAA1658529.1"/>
    </source>
</evidence>
<dbReference type="Gene3D" id="3.40.50.10810">
    <property type="entry name" value="Tandem AAA-ATPase domain"/>
    <property type="match status" value="1"/>
</dbReference>
<evidence type="ECO:0000256" key="2">
    <source>
        <dbReference type="PROSITE-ProRule" id="PRU00325"/>
    </source>
</evidence>
<dbReference type="Pfam" id="PF00176">
    <property type="entry name" value="SNF2-rel_dom"/>
    <property type="match status" value="1"/>
</dbReference>
<dbReference type="InterPro" id="IPR000330">
    <property type="entry name" value="SNF2_N"/>
</dbReference>
<dbReference type="PROSITE" id="PS51194">
    <property type="entry name" value="HELICASE_CTER"/>
    <property type="match status" value="1"/>
</dbReference>
<reference evidence="7 8" key="1">
    <citation type="journal article" date="2019" name="Int. J. Syst. Evol. Microbiol.">
        <title>The Global Catalogue of Microorganisms (GCM) 10K type strain sequencing project: providing services to taxonomists for standard genome sequencing and annotation.</title>
        <authorList>
            <consortium name="The Broad Institute Genomics Platform"/>
            <consortium name="The Broad Institute Genome Sequencing Center for Infectious Disease"/>
            <person name="Wu L."/>
            <person name="Ma J."/>
        </authorList>
    </citation>
    <scope>NUCLEOTIDE SEQUENCE [LARGE SCALE GENOMIC DNA]</scope>
    <source>
        <strain evidence="7 8">JCM 14718</strain>
    </source>
</reference>
<dbReference type="SMART" id="SM00490">
    <property type="entry name" value="HELICc"/>
    <property type="match status" value="1"/>
</dbReference>
<evidence type="ECO:0000256" key="1">
    <source>
        <dbReference type="ARBA" id="ARBA00022801"/>
    </source>
</evidence>